<reference evidence="3 4" key="1">
    <citation type="journal article" date="2021" name="Genome Biol. Evol.">
        <title>Complete Genome Sequencing of a Novel Gloeobacter Species from a Waterfall Cave in Mexico.</title>
        <authorList>
            <person name="Saw J.H."/>
            <person name="Cardona T."/>
            <person name="Montejano G."/>
        </authorList>
    </citation>
    <scope>NUCLEOTIDE SEQUENCE [LARGE SCALE GENOMIC DNA]</scope>
    <source>
        <strain evidence="3">MG652769</strain>
    </source>
</reference>
<feature type="domain" description="RCK C-terminal" evidence="2">
    <location>
        <begin position="148"/>
        <end position="231"/>
    </location>
</feature>
<dbReference type="RefSeq" id="WP_011140519.1">
    <property type="nucleotide sequence ID" value="NZ_CP063845.1"/>
</dbReference>
<evidence type="ECO:0000259" key="1">
    <source>
        <dbReference type="PROSITE" id="PS51201"/>
    </source>
</evidence>
<dbReference type="InterPro" id="IPR036721">
    <property type="entry name" value="RCK_C_sf"/>
</dbReference>
<dbReference type="InterPro" id="IPR050721">
    <property type="entry name" value="Trk_Ktr_HKT_K-transport"/>
</dbReference>
<dbReference type="Proteomes" id="UP001054846">
    <property type="component" value="Chromosome"/>
</dbReference>
<evidence type="ECO:0000313" key="3">
    <source>
        <dbReference type="EMBL" id="UFP95724.1"/>
    </source>
</evidence>
<accession>A0ABY3PQ05</accession>
<dbReference type="PROSITE" id="PS51201">
    <property type="entry name" value="RCK_N"/>
    <property type="match status" value="1"/>
</dbReference>
<dbReference type="InterPro" id="IPR036291">
    <property type="entry name" value="NAD(P)-bd_dom_sf"/>
</dbReference>
<gene>
    <name evidence="3" type="ORF">ISF26_05680</name>
</gene>
<dbReference type="InterPro" id="IPR006037">
    <property type="entry name" value="RCK_C"/>
</dbReference>
<dbReference type="Gene3D" id="3.40.50.720">
    <property type="entry name" value="NAD(P)-binding Rossmann-like Domain"/>
    <property type="match status" value="1"/>
</dbReference>
<protein>
    <submittedName>
        <fullName evidence="3">TrkA family potassium uptake protein</fullName>
    </submittedName>
</protein>
<organism evidence="3 4">
    <name type="scientific">Gloeobacter morelensis MG652769</name>
    <dbReference type="NCBI Taxonomy" id="2781736"/>
    <lineage>
        <taxon>Bacteria</taxon>
        <taxon>Bacillati</taxon>
        <taxon>Cyanobacteriota</taxon>
        <taxon>Cyanophyceae</taxon>
        <taxon>Gloeobacterales</taxon>
        <taxon>Gloeobacteraceae</taxon>
        <taxon>Gloeobacter</taxon>
        <taxon>Gloeobacter morelensis</taxon>
    </lineage>
</organism>
<dbReference type="PROSITE" id="PS51202">
    <property type="entry name" value="RCK_C"/>
    <property type="match status" value="1"/>
</dbReference>
<name>A0ABY3PQ05_9CYAN</name>
<proteinExistence type="predicted"/>
<dbReference type="PANTHER" id="PTHR43833">
    <property type="entry name" value="POTASSIUM CHANNEL PROTEIN 2-RELATED-RELATED"/>
    <property type="match status" value="1"/>
</dbReference>
<feature type="domain" description="RCK N-terminal" evidence="1">
    <location>
        <begin position="12"/>
        <end position="130"/>
    </location>
</feature>
<evidence type="ECO:0000313" key="4">
    <source>
        <dbReference type="Proteomes" id="UP001054846"/>
    </source>
</evidence>
<dbReference type="SUPFAM" id="SSF116726">
    <property type="entry name" value="TrkA C-terminal domain-like"/>
    <property type="match status" value="1"/>
</dbReference>
<dbReference type="Pfam" id="PF02254">
    <property type="entry name" value="TrkA_N"/>
    <property type="match status" value="1"/>
</dbReference>
<evidence type="ECO:0000259" key="2">
    <source>
        <dbReference type="PROSITE" id="PS51202"/>
    </source>
</evidence>
<dbReference type="InterPro" id="IPR003148">
    <property type="entry name" value="RCK_N"/>
</dbReference>
<dbReference type="SUPFAM" id="SSF51735">
    <property type="entry name" value="NAD(P)-binding Rossmann-fold domains"/>
    <property type="match status" value="1"/>
</dbReference>
<dbReference type="Pfam" id="PF02080">
    <property type="entry name" value="TrkA_C"/>
    <property type="match status" value="1"/>
</dbReference>
<dbReference type="EMBL" id="CP063845">
    <property type="protein sequence ID" value="UFP95724.1"/>
    <property type="molecule type" value="Genomic_DNA"/>
</dbReference>
<keyword evidence="4" id="KW-1185">Reference proteome</keyword>
<dbReference type="PANTHER" id="PTHR43833:SF7">
    <property type="entry name" value="KTR SYSTEM POTASSIUM UPTAKE PROTEIN C"/>
    <property type="match status" value="1"/>
</dbReference>
<dbReference type="Gene3D" id="3.30.70.1450">
    <property type="entry name" value="Regulator of K+ conductance, C-terminal domain"/>
    <property type="match status" value="1"/>
</dbReference>
<sequence>MNLMGWLKKERRNQFLIIGLGRFGTSVARTLHNLGYDVLAVDAEEERVRRAACENIATQVLQVNATDPDALKQIGAGEFQVAVVAIGSFLQESILATLNAKEMGIAYVVAKATTPIHGAVLEKVGADRVVYPESDMGRNVALSLTSRGMLESLQLDPEHSIVEVVAPREFTGQTLRDLDLRRRFRVNVLALRHDGRFNVNPDPDDRIGAGDIIVMIGANRDLDQLPKADLTMPDHAARTRAES</sequence>